<proteinExistence type="predicted"/>
<dbReference type="Pfam" id="PF01145">
    <property type="entry name" value="Band_7"/>
    <property type="match status" value="1"/>
</dbReference>
<keyword evidence="1" id="KW-0472">Membrane</keyword>
<evidence type="ECO:0000313" key="3">
    <source>
        <dbReference type="EMBL" id="OGI67855.1"/>
    </source>
</evidence>
<dbReference type="EMBL" id="MFTS01000008">
    <property type="protein sequence ID" value="OGI67855.1"/>
    <property type="molecule type" value="Genomic_DNA"/>
</dbReference>
<dbReference type="Proteomes" id="UP000178235">
    <property type="component" value="Unassembled WGS sequence"/>
</dbReference>
<keyword evidence="1" id="KW-1133">Transmembrane helix</keyword>
<feature type="domain" description="Band 7" evidence="2">
    <location>
        <begin position="93"/>
        <end position="246"/>
    </location>
</feature>
<accession>A0A1F6VE48</accession>
<evidence type="ECO:0000259" key="2">
    <source>
        <dbReference type="Pfam" id="PF01145"/>
    </source>
</evidence>
<gene>
    <name evidence="3" type="ORF">A2738_03170</name>
</gene>
<evidence type="ECO:0000313" key="4">
    <source>
        <dbReference type="Proteomes" id="UP000178235"/>
    </source>
</evidence>
<organism evidence="3 4">
    <name type="scientific">Candidatus Nomurabacteria bacterium RIFCSPHIGHO2_01_FULL_42_15</name>
    <dbReference type="NCBI Taxonomy" id="1801742"/>
    <lineage>
        <taxon>Bacteria</taxon>
        <taxon>Candidatus Nomuraibacteriota</taxon>
    </lineage>
</organism>
<dbReference type="InterPro" id="IPR001107">
    <property type="entry name" value="Band_7"/>
</dbReference>
<sequence>MHPKEMCRKLGQCMEPVIDDKMGRVGFALLCWSATLIFFTGLGVFITHSWLLGLSIGLFALSAVIQPFMVSVPEITGLLAINVLKNGMEALVPYGTGLYFRYPWEQVKQGNYINLRQITETITETYPSKDSLMQVEWIFQYTPTLEGLPCYISADDNTIKTGLRGTGSSVLSAEIAKETGDNCKVKQGEIEEALLRKFKESSPTPLVLYGIRVDRVALADVDFDTSVQQARSSQEVSRRIQQTAKEIKTAHPNIDDKDALNASMIIHQQTKKTIFEIEGLGPAIASIVKAFRGGKS</sequence>
<evidence type="ECO:0000256" key="1">
    <source>
        <dbReference type="SAM" id="Phobius"/>
    </source>
</evidence>
<keyword evidence="1" id="KW-0812">Transmembrane</keyword>
<feature type="transmembrane region" description="Helical" evidence="1">
    <location>
        <begin position="25"/>
        <end position="46"/>
    </location>
</feature>
<comment type="caution">
    <text evidence="3">The sequence shown here is derived from an EMBL/GenBank/DDBJ whole genome shotgun (WGS) entry which is preliminary data.</text>
</comment>
<protein>
    <recommendedName>
        <fullName evidence="2">Band 7 domain-containing protein</fullName>
    </recommendedName>
</protein>
<reference evidence="3 4" key="1">
    <citation type="journal article" date="2016" name="Nat. Commun.">
        <title>Thousands of microbial genomes shed light on interconnected biogeochemical processes in an aquifer system.</title>
        <authorList>
            <person name="Anantharaman K."/>
            <person name="Brown C.T."/>
            <person name="Hug L.A."/>
            <person name="Sharon I."/>
            <person name="Castelle C.J."/>
            <person name="Probst A.J."/>
            <person name="Thomas B.C."/>
            <person name="Singh A."/>
            <person name="Wilkins M.J."/>
            <person name="Karaoz U."/>
            <person name="Brodie E.L."/>
            <person name="Williams K.H."/>
            <person name="Hubbard S.S."/>
            <person name="Banfield J.F."/>
        </authorList>
    </citation>
    <scope>NUCLEOTIDE SEQUENCE [LARGE SCALE GENOMIC DNA]</scope>
</reference>
<dbReference type="AlphaFoldDB" id="A0A1F6VE48"/>
<name>A0A1F6VE48_9BACT</name>